<keyword evidence="6" id="KW-0548">Nucleotidyltransferase</keyword>
<feature type="domain" description="Response regulatory" evidence="4">
    <location>
        <begin position="6"/>
        <end position="121"/>
    </location>
</feature>
<dbReference type="InterPro" id="IPR000160">
    <property type="entry name" value="GGDEF_dom"/>
</dbReference>
<dbReference type="InterPro" id="IPR029787">
    <property type="entry name" value="Nucleotide_cyclase"/>
</dbReference>
<sequence length="300" mass="32889">MTQPARILIVDDATDNIEFLARILDDAYEVQIATSGPMALELAGREPPALILLDVAMPGMDGYQVLNALRELSQCRDIPVIFITGHGDTENETRGLEAGAVDFISKPVNPAVVRARVNTHLTLKAKSDQLRSLVSIDSLTGLTNRRRFDEFLALEWLHCQRYGWPLTLLFIDIDYFKLYNDHYGHLAGDACLARVAAAIGGQFGRSHDLVARYGGEEFVCLLPQCDMAKVRNKGYELCDAVAGLRIPHETSPTAPVVTISIGIAAMIPGQDANDPEALVDLADRNLYIAKSQGRNRLCDG</sequence>
<dbReference type="SMART" id="SM00448">
    <property type="entry name" value="REC"/>
    <property type="match status" value="1"/>
</dbReference>
<evidence type="ECO:0000259" key="5">
    <source>
        <dbReference type="PROSITE" id="PS50887"/>
    </source>
</evidence>
<dbReference type="InterPro" id="IPR050469">
    <property type="entry name" value="Diguanylate_Cyclase"/>
</dbReference>
<dbReference type="Gene3D" id="3.40.50.2300">
    <property type="match status" value="1"/>
</dbReference>
<comment type="catalytic activity">
    <reaction evidence="2">
        <text>2 GTP = 3',3'-c-di-GMP + 2 diphosphate</text>
        <dbReference type="Rhea" id="RHEA:24898"/>
        <dbReference type="ChEBI" id="CHEBI:33019"/>
        <dbReference type="ChEBI" id="CHEBI:37565"/>
        <dbReference type="ChEBI" id="CHEBI:58805"/>
        <dbReference type="EC" id="2.7.7.65"/>
    </reaction>
</comment>
<dbReference type="GO" id="GO:0052621">
    <property type="term" value="F:diguanylate cyclase activity"/>
    <property type="evidence" value="ECO:0007669"/>
    <property type="project" value="UniProtKB-EC"/>
</dbReference>
<comment type="caution">
    <text evidence="6">The sequence shown here is derived from an EMBL/GenBank/DDBJ whole genome shotgun (WGS) entry which is preliminary data.</text>
</comment>
<dbReference type="InterPro" id="IPR011006">
    <property type="entry name" value="CheY-like_superfamily"/>
</dbReference>
<gene>
    <name evidence="6" type="ORF">NP596_04525</name>
</gene>
<dbReference type="InterPro" id="IPR001789">
    <property type="entry name" value="Sig_transdc_resp-reg_receiver"/>
</dbReference>
<dbReference type="InterPro" id="IPR043128">
    <property type="entry name" value="Rev_trsase/Diguanyl_cyclase"/>
</dbReference>
<dbReference type="Proteomes" id="UP001524586">
    <property type="component" value="Unassembled WGS sequence"/>
</dbReference>
<accession>A0ABT1U1L4</accession>
<dbReference type="SUPFAM" id="SSF55073">
    <property type="entry name" value="Nucleotide cyclase"/>
    <property type="match status" value="1"/>
</dbReference>
<evidence type="ECO:0000256" key="1">
    <source>
        <dbReference type="ARBA" id="ARBA00012528"/>
    </source>
</evidence>
<keyword evidence="3" id="KW-0597">Phosphoprotein</keyword>
<dbReference type="Pfam" id="PF00990">
    <property type="entry name" value="GGDEF"/>
    <property type="match status" value="1"/>
</dbReference>
<dbReference type="SMART" id="SM00267">
    <property type="entry name" value="GGDEF"/>
    <property type="match status" value="1"/>
</dbReference>
<keyword evidence="7" id="KW-1185">Reference proteome</keyword>
<dbReference type="RefSeq" id="WP_256614069.1">
    <property type="nucleotide sequence ID" value="NZ_JANIBK010000014.1"/>
</dbReference>
<feature type="domain" description="GGDEF" evidence="5">
    <location>
        <begin position="164"/>
        <end position="300"/>
    </location>
</feature>
<reference evidence="6 7" key="1">
    <citation type="submission" date="2022-07" db="EMBL/GenBank/DDBJ databases">
        <title>Methylomonas rivi sp. nov., Methylomonas rosea sp. nov., Methylomonas aureus sp. nov. and Methylomonas subterranea sp. nov., four novel methanotrophs isolated from a freshwater creek and the deep terrestrial subsurface.</title>
        <authorList>
            <person name="Abin C."/>
            <person name="Sankaranarayanan K."/>
            <person name="Garner C."/>
            <person name="Sindelar R."/>
            <person name="Kotary K."/>
            <person name="Garner R."/>
            <person name="Barclay S."/>
            <person name="Lawson P."/>
            <person name="Krumholz L."/>
        </authorList>
    </citation>
    <scope>NUCLEOTIDE SEQUENCE [LARGE SCALE GENOMIC DNA]</scope>
    <source>
        <strain evidence="6 7">WSC-6</strain>
    </source>
</reference>
<dbReference type="PROSITE" id="PS50110">
    <property type="entry name" value="RESPONSE_REGULATORY"/>
    <property type="match status" value="1"/>
</dbReference>
<name>A0ABT1U1L4_9GAMM</name>
<protein>
    <recommendedName>
        <fullName evidence="1">diguanylate cyclase</fullName>
        <ecNumber evidence="1">2.7.7.65</ecNumber>
    </recommendedName>
</protein>
<evidence type="ECO:0000313" key="7">
    <source>
        <dbReference type="Proteomes" id="UP001524586"/>
    </source>
</evidence>
<dbReference type="PROSITE" id="PS50887">
    <property type="entry name" value="GGDEF"/>
    <property type="match status" value="1"/>
</dbReference>
<dbReference type="NCBIfam" id="TIGR00254">
    <property type="entry name" value="GGDEF"/>
    <property type="match status" value="1"/>
</dbReference>
<evidence type="ECO:0000256" key="3">
    <source>
        <dbReference type="PROSITE-ProRule" id="PRU00169"/>
    </source>
</evidence>
<proteinExistence type="predicted"/>
<dbReference type="Gene3D" id="3.30.70.270">
    <property type="match status" value="1"/>
</dbReference>
<evidence type="ECO:0000256" key="2">
    <source>
        <dbReference type="ARBA" id="ARBA00034247"/>
    </source>
</evidence>
<dbReference type="EC" id="2.7.7.65" evidence="1"/>
<dbReference type="EMBL" id="JANIBK010000014">
    <property type="protein sequence ID" value="MCQ8127719.1"/>
    <property type="molecule type" value="Genomic_DNA"/>
</dbReference>
<dbReference type="PANTHER" id="PTHR45138">
    <property type="entry name" value="REGULATORY COMPONENTS OF SENSORY TRANSDUCTION SYSTEM"/>
    <property type="match status" value="1"/>
</dbReference>
<feature type="modified residue" description="4-aspartylphosphate" evidence="3">
    <location>
        <position position="54"/>
    </location>
</feature>
<dbReference type="SUPFAM" id="SSF52172">
    <property type="entry name" value="CheY-like"/>
    <property type="match status" value="1"/>
</dbReference>
<keyword evidence="6" id="KW-0808">Transferase</keyword>
<dbReference type="CDD" id="cd01949">
    <property type="entry name" value="GGDEF"/>
    <property type="match status" value="1"/>
</dbReference>
<evidence type="ECO:0000259" key="4">
    <source>
        <dbReference type="PROSITE" id="PS50110"/>
    </source>
</evidence>
<organism evidence="6 7">
    <name type="scientific">Methylomonas rivi</name>
    <dbReference type="NCBI Taxonomy" id="2952226"/>
    <lineage>
        <taxon>Bacteria</taxon>
        <taxon>Pseudomonadati</taxon>
        <taxon>Pseudomonadota</taxon>
        <taxon>Gammaproteobacteria</taxon>
        <taxon>Methylococcales</taxon>
        <taxon>Methylococcaceae</taxon>
        <taxon>Methylomonas</taxon>
    </lineage>
</organism>
<dbReference type="Pfam" id="PF00072">
    <property type="entry name" value="Response_reg"/>
    <property type="match status" value="1"/>
</dbReference>
<evidence type="ECO:0000313" key="6">
    <source>
        <dbReference type="EMBL" id="MCQ8127719.1"/>
    </source>
</evidence>
<dbReference type="PANTHER" id="PTHR45138:SF9">
    <property type="entry name" value="DIGUANYLATE CYCLASE DGCM-RELATED"/>
    <property type="match status" value="1"/>
</dbReference>